<proteinExistence type="predicted"/>
<dbReference type="Proteomes" id="UP001362999">
    <property type="component" value="Unassembled WGS sequence"/>
</dbReference>
<keyword evidence="3" id="KW-1185">Reference proteome</keyword>
<dbReference type="EMBL" id="JAWWNJ010000002">
    <property type="protein sequence ID" value="KAK7061416.1"/>
    <property type="molecule type" value="Genomic_DNA"/>
</dbReference>
<reference evidence="2 3" key="1">
    <citation type="journal article" date="2024" name="J Genomics">
        <title>Draft genome sequencing and assembly of Favolaschia claudopus CIRM-BRFM 2984 isolated from oak limbs.</title>
        <authorList>
            <person name="Navarro D."/>
            <person name="Drula E."/>
            <person name="Chaduli D."/>
            <person name="Cazenave R."/>
            <person name="Ahrendt S."/>
            <person name="Wang J."/>
            <person name="Lipzen A."/>
            <person name="Daum C."/>
            <person name="Barry K."/>
            <person name="Grigoriev I.V."/>
            <person name="Favel A."/>
            <person name="Rosso M.N."/>
            <person name="Martin F."/>
        </authorList>
    </citation>
    <scope>NUCLEOTIDE SEQUENCE [LARGE SCALE GENOMIC DNA]</scope>
    <source>
        <strain evidence="2 3">CIRM-BRFM 2984</strain>
    </source>
</reference>
<name>A0AAW0EAK4_9AGAR</name>
<dbReference type="AlphaFoldDB" id="A0AAW0EAK4"/>
<protein>
    <submittedName>
        <fullName evidence="2">Uncharacterized protein</fullName>
    </submittedName>
</protein>
<evidence type="ECO:0000313" key="3">
    <source>
        <dbReference type="Proteomes" id="UP001362999"/>
    </source>
</evidence>
<sequence length="207" mass="22661">MPKVPRTPSPSKSPSKPPSTPKKKRSYAWKSPITERNVGGGELAVANGPFIKRTKAVEKYKIKATDLDTIKPISRQQNHMGGSSLIQTYNECDVAALAQRLRPGKPLPELSPMANPVVLAKKNGPRIMKTTAITKFKLRKAEIEQLTPISMTPNAYGSLTTYYNRCDVENLKSRLEQLRGASSSRLIDFDGLDRGDAAALLAEARSG</sequence>
<accession>A0AAW0EAK4</accession>
<evidence type="ECO:0000313" key="2">
    <source>
        <dbReference type="EMBL" id="KAK7061416.1"/>
    </source>
</evidence>
<evidence type="ECO:0000256" key="1">
    <source>
        <dbReference type="SAM" id="MobiDB-lite"/>
    </source>
</evidence>
<gene>
    <name evidence="2" type="ORF">R3P38DRAFT_2829363</name>
</gene>
<organism evidence="2 3">
    <name type="scientific">Favolaschia claudopus</name>
    <dbReference type="NCBI Taxonomy" id="2862362"/>
    <lineage>
        <taxon>Eukaryota</taxon>
        <taxon>Fungi</taxon>
        <taxon>Dikarya</taxon>
        <taxon>Basidiomycota</taxon>
        <taxon>Agaricomycotina</taxon>
        <taxon>Agaricomycetes</taxon>
        <taxon>Agaricomycetidae</taxon>
        <taxon>Agaricales</taxon>
        <taxon>Marasmiineae</taxon>
        <taxon>Mycenaceae</taxon>
        <taxon>Favolaschia</taxon>
    </lineage>
</organism>
<comment type="caution">
    <text evidence="2">The sequence shown here is derived from an EMBL/GenBank/DDBJ whole genome shotgun (WGS) entry which is preliminary data.</text>
</comment>
<feature type="region of interest" description="Disordered" evidence="1">
    <location>
        <begin position="1"/>
        <end position="33"/>
    </location>
</feature>